<keyword evidence="3" id="KW-1185">Reference proteome</keyword>
<keyword evidence="1" id="KW-0175">Coiled coil</keyword>
<dbReference type="Proteomes" id="UP000789901">
    <property type="component" value="Unassembled WGS sequence"/>
</dbReference>
<organism evidence="2 3">
    <name type="scientific">Gigaspora margarita</name>
    <dbReference type="NCBI Taxonomy" id="4874"/>
    <lineage>
        <taxon>Eukaryota</taxon>
        <taxon>Fungi</taxon>
        <taxon>Fungi incertae sedis</taxon>
        <taxon>Mucoromycota</taxon>
        <taxon>Glomeromycotina</taxon>
        <taxon>Glomeromycetes</taxon>
        <taxon>Diversisporales</taxon>
        <taxon>Gigasporaceae</taxon>
        <taxon>Gigaspora</taxon>
    </lineage>
</organism>
<feature type="coiled-coil region" evidence="1">
    <location>
        <begin position="62"/>
        <end position="110"/>
    </location>
</feature>
<reference evidence="2 3" key="1">
    <citation type="submission" date="2021-06" db="EMBL/GenBank/DDBJ databases">
        <authorList>
            <person name="Kallberg Y."/>
            <person name="Tangrot J."/>
            <person name="Rosling A."/>
        </authorList>
    </citation>
    <scope>NUCLEOTIDE SEQUENCE [LARGE SCALE GENOMIC DNA]</scope>
    <source>
        <strain evidence="2 3">120-4 pot B 10/14</strain>
    </source>
</reference>
<dbReference type="EMBL" id="CAJVQB010012907">
    <property type="protein sequence ID" value="CAG8758696.1"/>
    <property type="molecule type" value="Genomic_DNA"/>
</dbReference>
<evidence type="ECO:0000313" key="3">
    <source>
        <dbReference type="Proteomes" id="UP000789901"/>
    </source>
</evidence>
<feature type="non-terminal residue" evidence="2">
    <location>
        <position position="1"/>
    </location>
</feature>
<evidence type="ECO:0000313" key="2">
    <source>
        <dbReference type="EMBL" id="CAG8758696.1"/>
    </source>
</evidence>
<comment type="caution">
    <text evidence="2">The sequence shown here is derived from an EMBL/GenBank/DDBJ whole genome shotgun (WGS) entry which is preliminary data.</text>
</comment>
<evidence type="ECO:0000256" key="1">
    <source>
        <dbReference type="SAM" id="Coils"/>
    </source>
</evidence>
<accession>A0ABN7VD45</accession>
<proteinExistence type="predicted"/>
<protein>
    <submittedName>
        <fullName evidence="2">33626_t:CDS:1</fullName>
    </submittedName>
</protein>
<name>A0ABN7VD45_GIGMA</name>
<sequence>SLFRTSSGRISANQQEEFEHLSNFQQSESVSFVTARSSSDPLPIYEEAVQTVQQEVQQEDGIELLCQTVLDYETRLNNYQRNADNYKNRINSLENINQTLIKNIKDFKETIIYIWRTQNVHQINIHLLSQQVEVEIRKDLFNNHLELIQKQFFEFIESIKYKN</sequence>
<gene>
    <name evidence="2" type="ORF">GMARGA_LOCUS17220</name>
</gene>